<keyword evidence="4" id="KW-0479">Metal-binding</keyword>
<keyword evidence="5" id="KW-0786">Thiamine pyrophosphate</keyword>
<sequence>MVNKLSPEQLKELAGRATSIRRNIVSMVTEAKSGHPGGSLSSADILSVLYFAEMNVAPAKAKDPERDRFVLSKGHAAPVLYATLAEKGYLPVEELLTLRKVNSRLQGHPEMKGIPGVDMSTGSLGQGLSAANGMALAGKLDARDYRVYALLGDGELEEGQVWEAAMFAAHYKLDNLTAFVDFNGLQIDGPVTEVMSPLPIPEKWQAFGWNVLVIDGHDYNAIYDAIQEAKTVKGKPTMIVAKTVKGKGVCQMENIVDWHGKAPSREECSLFLAELNEMESQ</sequence>
<keyword evidence="3" id="KW-0808">Transferase</keyword>
<protein>
    <submittedName>
        <fullName evidence="7">Transketolase</fullName>
    </submittedName>
</protein>
<evidence type="ECO:0000313" key="8">
    <source>
        <dbReference type="Proteomes" id="UP000192738"/>
    </source>
</evidence>
<feature type="domain" description="Transketolase N-terminal" evidence="6">
    <location>
        <begin position="18"/>
        <end position="267"/>
    </location>
</feature>
<name>A0A1W1YWK4_9FIRM</name>
<dbReference type="STRING" id="112901.SAMN04488500_102257"/>
<dbReference type="InterPro" id="IPR029061">
    <property type="entry name" value="THDP-binding"/>
</dbReference>
<dbReference type="SUPFAM" id="SSF52518">
    <property type="entry name" value="Thiamin diphosphate-binding fold (THDP-binding)"/>
    <property type="match status" value="1"/>
</dbReference>
<evidence type="ECO:0000256" key="4">
    <source>
        <dbReference type="ARBA" id="ARBA00022723"/>
    </source>
</evidence>
<dbReference type="PANTHER" id="PTHR47514:SF1">
    <property type="entry name" value="TRANSKETOLASE N-TERMINAL SECTION-RELATED"/>
    <property type="match status" value="1"/>
</dbReference>
<evidence type="ECO:0000256" key="2">
    <source>
        <dbReference type="ARBA" id="ARBA00007131"/>
    </source>
</evidence>
<dbReference type="InterPro" id="IPR005474">
    <property type="entry name" value="Transketolase_N"/>
</dbReference>
<evidence type="ECO:0000259" key="6">
    <source>
        <dbReference type="Pfam" id="PF00456"/>
    </source>
</evidence>
<dbReference type="RefSeq" id="WP_084574177.1">
    <property type="nucleotide sequence ID" value="NZ_CP155572.1"/>
</dbReference>
<proteinExistence type="inferred from homology"/>
<dbReference type="GO" id="GO:0016740">
    <property type="term" value="F:transferase activity"/>
    <property type="evidence" value="ECO:0007669"/>
    <property type="project" value="UniProtKB-KW"/>
</dbReference>
<gene>
    <name evidence="7" type="ORF">SAMN04488500_102257</name>
</gene>
<dbReference type="GO" id="GO:0046872">
    <property type="term" value="F:metal ion binding"/>
    <property type="evidence" value="ECO:0007669"/>
    <property type="project" value="UniProtKB-KW"/>
</dbReference>
<evidence type="ECO:0000256" key="3">
    <source>
        <dbReference type="ARBA" id="ARBA00022679"/>
    </source>
</evidence>
<dbReference type="Gene3D" id="3.40.50.970">
    <property type="match status" value="1"/>
</dbReference>
<dbReference type="CDD" id="cd02012">
    <property type="entry name" value="TPP_TK"/>
    <property type="match status" value="1"/>
</dbReference>
<dbReference type="Pfam" id="PF00456">
    <property type="entry name" value="Transketolase_N"/>
    <property type="match status" value="1"/>
</dbReference>
<dbReference type="PROSITE" id="PS00801">
    <property type="entry name" value="TRANSKETOLASE_1"/>
    <property type="match status" value="1"/>
</dbReference>
<reference evidence="7 8" key="1">
    <citation type="submission" date="2017-04" db="EMBL/GenBank/DDBJ databases">
        <authorList>
            <person name="Afonso C.L."/>
            <person name="Miller P.J."/>
            <person name="Scott M.A."/>
            <person name="Spackman E."/>
            <person name="Goraichik I."/>
            <person name="Dimitrov K.M."/>
            <person name="Suarez D.L."/>
            <person name="Swayne D.E."/>
        </authorList>
    </citation>
    <scope>NUCLEOTIDE SEQUENCE [LARGE SCALE GENOMIC DNA]</scope>
    <source>
        <strain evidence="7 8">DSM 5090</strain>
    </source>
</reference>
<evidence type="ECO:0000256" key="5">
    <source>
        <dbReference type="ARBA" id="ARBA00023052"/>
    </source>
</evidence>
<dbReference type="OrthoDB" id="8732661at2"/>
<dbReference type="AlphaFoldDB" id="A0A1W1YWK4"/>
<dbReference type="EMBL" id="FWXI01000002">
    <property type="protein sequence ID" value="SMC40597.1"/>
    <property type="molecule type" value="Genomic_DNA"/>
</dbReference>
<organism evidence="7 8">
    <name type="scientific">Sporomusa malonica</name>
    <dbReference type="NCBI Taxonomy" id="112901"/>
    <lineage>
        <taxon>Bacteria</taxon>
        <taxon>Bacillati</taxon>
        <taxon>Bacillota</taxon>
        <taxon>Negativicutes</taxon>
        <taxon>Selenomonadales</taxon>
        <taxon>Sporomusaceae</taxon>
        <taxon>Sporomusa</taxon>
    </lineage>
</organism>
<evidence type="ECO:0000313" key="7">
    <source>
        <dbReference type="EMBL" id="SMC40597.1"/>
    </source>
</evidence>
<dbReference type="PANTHER" id="PTHR47514">
    <property type="entry name" value="TRANSKETOLASE N-TERMINAL SECTION-RELATED"/>
    <property type="match status" value="1"/>
</dbReference>
<comment type="similarity">
    <text evidence="2">Belongs to the transketolase family.</text>
</comment>
<dbReference type="InterPro" id="IPR049557">
    <property type="entry name" value="Transketolase_CS"/>
</dbReference>
<comment type="cofactor">
    <cofactor evidence="1">
        <name>thiamine diphosphate</name>
        <dbReference type="ChEBI" id="CHEBI:58937"/>
    </cofactor>
</comment>
<evidence type="ECO:0000256" key="1">
    <source>
        <dbReference type="ARBA" id="ARBA00001964"/>
    </source>
</evidence>
<dbReference type="Proteomes" id="UP000192738">
    <property type="component" value="Unassembled WGS sequence"/>
</dbReference>
<keyword evidence="8" id="KW-1185">Reference proteome</keyword>
<accession>A0A1W1YWK4</accession>